<keyword evidence="3" id="KW-1185">Reference proteome</keyword>
<dbReference type="GeneID" id="18922775"/>
<dbReference type="Proteomes" id="UP000001072">
    <property type="component" value="Unassembled WGS sequence"/>
</dbReference>
<feature type="region of interest" description="Disordered" evidence="1">
    <location>
        <begin position="146"/>
        <end position="169"/>
    </location>
</feature>
<gene>
    <name evidence="2" type="ORF">MELLADRAFT_105999</name>
</gene>
<evidence type="ECO:0000313" key="3">
    <source>
        <dbReference type="Proteomes" id="UP000001072"/>
    </source>
</evidence>
<dbReference type="VEuPathDB" id="FungiDB:MELLADRAFT_105999"/>
<reference evidence="3" key="1">
    <citation type="journal article" date="2011" name="Proc. Natl. Acad. Sci. U.S.A.">
        <title>Obligate biotrophy features unraveled by the genomic analysis of rust fungi.</title>
        <authorList>
            <person name="Duplessis S."/>
            <person name="Cuomo C.A."/>
            <person name="Lin Y.-C."/>
            <person name="Aerts A."/>
            <person name="Tisserant E."/>
            <person name="Veneault-Fourrey C."/>
            <person name="Joly D.L."/>
            <person name="Hacquard S."/>
            <person name="Amselem J."/>
            <person name="Cantarel B.L."/>
            <person name="Chiu R."/>
            <person name="Coutinho P.M."/>
            <person name="Feau N."/>
            <person name="Field M."/>
            <person name="Frey P."/>
            <person name="Gelhaye E."/>
            <person name="Goldberg J."/>
            <person name="Grabherr M.G."/>
            <person name="Kodira C.D."/>
            <person name="Kohler A."/>
            <person name="Kuees U."/>
            <person name="Lindquist E.A."/>
            <person name="Lucas S.M."/>
            <person name="Mago R."/>
            <person name="Mauceli E."/>
            <person name="Morin E."/>
            <person name="Murat C."/>
            <person name="Pangilinan J.L."/>
            <person name="Park R."/>
            <person name="Pearson M."/>
            <person name="Quesneville H."/>
            <person name="Rouhier N."/>
            <person name="Sakthikumar S."/>
            <person name="Salamov A.A."/>
            <person name="Schmutz J."/>
            <person name="Selles B."/>
            <person name="Shapiro H."/>
            <person name="Tanguay P."/>
            <person name="Tuskan G.A."/>
            <person name="Henrissat B."/>
            <person name="Van de Peer Y."/>
            <person name="Rouze P."/>
            <person name="Ellis J.G."/>
            <person name="Dodds P.N."/>
            <person name="Schein J.E."/>
            <person name="Zhong S."/>
            <person name="Hamelin R.C."/>
            <person name="Grigoriev I.V."/>
            <person name="Szabo L.J."/>
            <person name="Martin F."/>
        </authorList>
    </citation>
    <scope>NUCLEOTIDE SEQUENCE [LARGE SCALE GENOMIC DNA]</scope>
    <source>
        <strain evidence="3">98AG31 / pathotype 3-4-7</strain>
    </source>
</reference>
<dbReference type="EMBL" id="GL883105">
    <property type="protein sequence ID" value="EGG07025.1"/>
    <property type="molecule type" value="Genomic_DNA"/>
</dbReference>
<dbReference type="InParanoid" id="F4RK18"/>
<name>F4RK18_MELLP</name>
<proteinExistence type="predicted"/>
<protein>
    <submittedName>
        <fullName evidence="2">Uncharacterized protein</fullName>
    </submittedName>
</protein>
<organism evidence="3">
    <name type="scientific">Melampsora larici-populina (strain 98AG31 / pathotype 3-4-7)</name>
    <name type="common">Poplar leaf rust fungus</name>
    <dbReference type="NCBI Taxonomy" id="747676"/>
    <lineage>
        <taxon>Eukaryota</taxon>
        <taxon>Fungi</taxon>
        <taxon>Dikarya</taxon>
        <taxon>Basidiomycota</taxon>
        <taxon>Pucciniomycotina</taxon>
        <taxon>Pucciniomycetes</taxon>
        <taxon>Pucciniales</taxon>
        <taxon>Melampsoraceae</taxon>
        <taxon>Melampsora</taxon>
    </lineage>
</organism>
<accession>F4RK18</accession>
<evidence type="ECO:0000313" key="2">
    <source>
        <dbReference type="EMBL" id="EGG07025.1"/>
    </source>
</evidence>
<dbReference type="HOGENOM" id="CLU_1578861_0_0_1"/>
<dbReference type="RefSeq" id="XP_007409467.1">
    <property type="nucleotide sequence ID" value="XM_007409405.1"/>
</dbReference>
<dbReference type="KEGG" id="mlr:MELLADRAFT_105999"/>
<dbReference type="AlphaFoldDB" id="F4RK18"/>
<sequence>MAMSLWGFTSTICHPVPATAGYAEPLAWSHHTWHLCQHSISRKFDQLEGEYTSDGCSNVPAMSIPIPSNIPVTPTGHITPMDNPYTNAYDTTFSEQFGFLCTPITTFLLWNHQLSQIGRPLGHNLNHIQLLVLTLWQSISRNPNPRQLSMLSEPSHPGTNAISQPQVGL</sequence>
<evidence type="ECO:0000256" key="1">
    <source>
        <dbReference type="SAM" id="MobiDB-lite"/>
    </source>
</evidence>